<proteinExistence type="predicted"/>
<reference evidence="3" key="1">
    <citation type="journal article" date="2019" name="Int. J. Syst. Evol. Microbiol.">
        <title>The Global Catalogue of Microorganisms (GCM) 10K type strain sequencing project: providing services to taxonomists for standard genome sequencing and annotation.</title>
        <authorList>
            <consortium name="The Broad Institute Genomics Platform"/>
            <consortium name="The Broad Institute Genome Sequencing Center for Infectious Disease"/>
            <person name="Wu L."/>
            <person name="Ma J."/>
        </authorList>
    </citation>
    <scope>NUCLEOTIDE SEQUENCE [LARGE SCALE GENOMIC DNA]</scope>
    <source>
        <strain evidence="3">NBRC 107710</strain>
    </source>
</reference>
<feature type="region of interest" description="Disordered" evidence="1">
    <location>
        <begin position="1"/>
        <end position="21"/>
    </location>
</feature>
<protein>
    <submittedName>
        <fullName evidence="2">Uncharacterized protein</fullName>
    </submittedName>
</protein>
<sequence>MANRAPRQRLEGGDDQCVPGQYGQWLPEGDMHGGLLSAHRRIVEARQIVMHERSAMEEFDRGSGSVGGGFVVIAAGSRDGQAQPRPDAVAAGKHRVADRLCQTRRRAGGLAVSDRCIESRFDPSAGIHRATP</sequence>
<accession>A0ABQ6D7I0</accession>
<evidence type="ECO:0000313" key="3">
    <source>
        <dbReference type="Proteomes" id="UP001156881"/>
    </source>
</evidence>
<gene>
    <name evidence="2" type="ORF">GCM10007884_42960</name>
</gene>
<keyword evidence="3" id="KW-1185">Reference proteome</keyword>
<organism evidence="2 3">
    <name type="scientific">Methylobacterium brachythecii</name>
    <dbReference type="NCBI Taxonomy" id="1176177"/>
    <lineage>
        <taxon>Bacteria</taxon>
        <taxon>Pseudomonadati</taxon>
        <taxon>Pseudomonadota</taxon>
        <taxon>Alphaproteobacteria</taxon>
        <taxon>Hyphomicrobiales</taxon>
        <taxon>Methylobacteriaceae</taxon>
        <taxon>Methylobacterium</taxon>
    </lineage>
</organism>
<comment type="caution">
    <text evidence="2">The sequence shown here is derived from an EMBL/GenBank/DDBJ whole genome shotgun (WGS) entry which is preliminary data.</text>
</comment>
<evidence type="ECO:0000313" key="2">
    <source>
        <dbReference type="EMBL" id="GLS46304.1"/>
    </source>
</evidence>
<dbReference type="EMBL" id="BSPG01000038">
    <property type="protein sequence ID" value="GLS46304.1"/>
    <property type="molecule type" value="Genomic_DNA"/>
</dbReference>
<evidence type="ECO:0000256" key="1">
    <source>
        <dbReference type="SAM" id="MobiDB-lite"/>
    </source>
</evidence>
<dbReference type="Proteomes" id="UP001156881">
    <property type="component" value="Unassembled WGS sequence"/>
</dbReference>
<name>A0ABQ6D7I0_9HYPH</name>